<reference evidence="3" key="1">
    <citation type="journal article" date="2019" name="Int. J. Syst. Evol. Microbiol.">
        <title>The Global Catalogue of Microorganisms (GCM) 10K type strain sequencing project: providing services to taxonomists for standard genome sequencing and annotation.</title>
        <authorList>
            <consortium name="The Broad Institute Genomics Platform"/>
            <consortium name="The Broad Institute Genome Sequencing Center for Infectious Disease"/>
            <person name="Wu L."/>
            <person name="Ma J."/>
        </authorList>
    </citation>
    <scope>NUCLEOTIDE SEQUENCE [LARGE SCALE GENOMIC DNA]</scope>
    <source>
        <strain evidence="3">JCM 10425</strain>
    </source>
</reference>
<accession>A0ABP3EKS1</accession>
<keyword evidence="1" id="KW-0812">Transmembrane</keyword>
<evidence type="ECO:0000313" key="2">
    <source>
        <dbReference type="EMBL" id="GAA0267041.1"/>
    </source>
</evidence>
<feature type="transmembrane region" description="Helical" evidence="1">
    <location>
        <begin position="23"/>
        <end position="44"/>
    </location>
</feature>
<dbReference type="RefSeq" id="WP_344652499.1">
    <property type="nucleotide sequence ID" value="NZ_BAAAGX010000027.1"/>
</dbReference>
<keyword evidence="1" id="KW-1133">Transmembrane helix</keyword>
<sequence length="133" mass="14228">MTAPVFPPGRYGRRRSRRAYPRWLVPALVGAVVVAGLAIAGKLYSTYGDDHVEGRVLRYAVVSDREVRIEFEVSGSRETPMTCAVRSRGQDGAEVGRTEFTVPEGDSVITRTVTLATSQRAVSGEAGGCTPAG</sequence>
<proteinExistence type="predicted"/>
<evidence type="ECO:0008006" key="4">
    <source>
        <dbReference type="Google" id="ProtNLM"/>
    </source>
</evidence>
<gene>
    <name evidence="2" type="ORF">GCM10009539_62300</name>
</gene>
<evidence type="ECO:0000313" key="3">
    <source>
        <dbReference type="Proteomes" id="UP001500967"/>
    </source>
</evidence>
<keyword evidence="3" id="KW-1185">Reference proteome</keyword>
<dbReference type="Pfam" id="PF14155">
    <property type="entry name" value="DUF4307"/>
    <property type="match status" value="1"/>
</dbReference>
<evidence type="ECO:0000256" key="1">
    <source>
        <dbReference type="SAM" id="Phobius"/>
    </source>
</evidence>
<dbReference type="InterPro" id="IPR025443">
    <property type="entry name" value="DUF4307"/>
</dbReference>
<comment type="caution">
    <text evidence="2">The sequence shown here is derived from an EMBL/GenBank/DDBJ whole genome shotgun (WGS) entry which is preliminary data.</text>
</comment>
<name>A0ABP3EKS1_9ACTN</name>
<keyword evidence="1" id="KW-0472">Membrane</keyword>
<protein>
    <recommendedName>
        <fullName evidence="4">DUF4307 domain-containing protein</fullName>
    </recommendedName>
</protein>
<dbReference type="EMBL" id="BAAAGX010000027">
    <property type="protein sequence ID" value="GAA0267041.1"/>
    <property type="molecule type" value="Genomic_DNA"/>
</dbReference>
<dbReference type="Proteomes" id="UP001500967">
    <property type="component" value="Unassembled WGS sequence"/>
</dbReference>
<organism evidence="2 3">
    <name type="scientific">Cryptosporangium japonicum</name>
    <dbReference type="NCBI Taxonomy" id="80872"/>
    <lineage>
        <taxon>Bacteria</taxon>
        <taxon>Bacillati</taxon>
        <taxon>Actinomycetota</taxon>
        <taxon>Actinomycetes</taxon>
        <taxon>Cryptosporangiales</taxon>
        <taxon>Cryptosporangiaceae</taxon>
        <taxon>Cryptosporangium</taxon>
    </lineage>
</organism>